<dbReference type="Proteomes" id="UP000235392">
    <property type="component" value="Unassembled WGS sequence"/>
</dbReference>
<protein>
    <submittedName>
        <fullName evidence="2">Uncharacterized protein</fullName>
    </submittedName>
</protein>
<evidence type="ECO:0000313" key="2">
    <source>
        <dbReference type="EMBL" id="PLW28041.1"/>
    </source>
</evidence>
<gene>
    <name evidence="2" type="ORF">PCASD_21706</name>
</gene>
<dbReference type="EMBL" id="PGCI01000380">
    <property type="protein sequence ID" value="PLW28041.1"/>
    <property type="molecule type" value="Genomic_DNA"/>
</dbReference>
<name>A0A2N5TRF6_9BASI</name>
<accession>A0A2N5TRF6</accession>
<feature type="region of interest" description="Disordered" evidence="1">
    <location>
        <begin position="1"/>
        <end position="23"/>
    </location>
</feature>
<feature type="region of interest" description="Disordered" evidence="1">
    <location>
        <begin position="165"/>
        <end position="206"/>
    </location>
</feature>
<dbReference type="AlphaFoldDB" id="A0A2N5TRF6"/>
<feature type="compositionally biased region" description="Basic and acidic residues" evidence="1">
    <location>
        <begin position="1"/>
        <end position="12"/>
    </location>
</feature>
<comment type="caution">
    <text evidence="2">The sequence shown here is derived from an EMBL/GenBank/DDBJ whole genome shotgun (WGS) entry which is preliminary data.</text>
</comment>
<evidence type="ECO:0000313" key="3">
    <source>
        <dbReference type="Proteomes" id="UP000235392"/>
    </source>
</evidence>
<sequence length="263" mass="30425">MTHEEPVIKQESDTNMSDKPTHPNIPQEIHLDFLLLANQQILLDRPCNLEYGKIGFDKLTPKEHIPQMEINLDGMTAEHFKTMVSNHLNIHCRYLPVWLIVEEAEEKCAIEWMYRVCDSVDRDSSFTDERKFFGYGHEGFPEFLAAAQASSRMARLQVNLRMARPLPEPEPMVNTSDMEEGELATSPPDQASLNRTGNRLPPPDENDLSMPEFLTFCKIPRRNCKIWKVLDRHEFHHWSAFQGVTKLELRRLGFAFGAVQLLH</sequence>
<evidence type="ECO:0000256" key="1">
    <source>
        <dbReference type="SAM" id="MobiDB-lite"/>
    </source>
</evidence>
<proteinExistence type="predicted"/>
<reference evidence="2 3" key="1">
    <citation type="submission" date="2017-11" db="EMBL/GenBank/DDBJ databases">
        <title>De novo assembly and phasing of dikaryotic genomes from two isolates of Puccinia coronata f. sp. avenae, the causal agent of oat crown rust.</title>
        <authorList>
            <person name="Miller M.E."/>
            <person name="Zhang Y."/>
            <person name="Omidvar V."/>
            <person name="Sperschneider J."/>
            <person name="Schwessinger B."/>
            <person name="Raley C."/>
            <person name="Palmer J.M."/>
            <person name="Garnica D."/>
            <person name="Upadhyaya N."/>
            <person name="Rathjen J."/>
            <person name="Taylor J.M."/>
            <person name="Park R.F."/>
            <person name="Dodds P.N."/>
            <person name="Hirsch C.D."/>
            <person name="Kianian S.F."/>
            <person name="Figueroa M."/>
        </authorList>
    </citation>
    <scope>NUCLEOTIDE SEQUENCE [LARGE SCALE GENOMIC DNA]</scope>
    <source>
        <strain evidence="2">12SD80</strain>
    </source>
</reference>
<feature type="compositionally biased region" description="Polar residues" evidence="1">
    <location>
        <begin position="187"/>
        <end position="197"/>
    </location>
</feature>
<organism evidence="2 3">
    <name type="scientific">Puccinia coronata f. sp. avenae</name>
    <dbReference type="NCBI Taxonomy" id="200324"/>
    <lineage>
        <taxon>Eukaryota</taxon>
        <taxon>Fungi</taxon>
        <taxon>Dikarya</taxon>
        <taxon>Basidiomycota</taxon>
        <taxon>Pucciniomycotina</taxon>
        <taxon>Pucciniomycetes</taxon>
        <taxon>Pucciniales</taxon>
        <taxon>Pucciniaceae</taxon>
        <taxon>Puccinia</taxon>
    </lineage>
</organism>
<feature type="non-terminal residue" evidence="2">
    <location>
        <position position="263"/>
    </location>
</feature>